<dbReference type="Proteomes" id="UP000001070">
    <property type="component" value="Unassembled WGS sequence"/>
</dbReference>
<proteinExistence type="predicted"/>
<dbReference type="SMR" id="B4JET3"/>
<dbReference type="AlphaFoldDB" id="B4JET3"/>
<gene>
    <name evidence="3" type="primary">Dgri\GH19179</name>
    <name evidence="3" type="ORF">Dgri_GH19179</name>
</gene>
<evidence type="ECO:0000313" key="4">
    <source>
        <dbReference type="Proteomes" id="UP000001070"/>
    </source>
</evidence>
<dbReference type="InterPro" id="IPR036860">
    <property type="entry name" value="SH2_dom_sf"/>
</dbReference>
<dbReference type="STRING" id="7222.B4JET3"/>
<dbReference type="EMBL" id="CH916369">
    <property type="protein sequence ID" value="EDV93214.1"/>
    <property type="molecule type" value="Genomic_DNA"/>
</dbReference>
<dbReference type="OMA" id="ATDVCIK"/>
<dbReference type="HOGENOM" id="CLU_092160_0_0_1"/>
<feature type="domain" description="SH2" evidence="2">
    <location>
        <begin position="109"/>
        <end position="212"/>
    </location>
</feature>
<keyword evidence="4" id="KW-1185">Reference proteome</keyword>
<sequence length="215" mass="25022">MCWCARVYWTVLQNLFARFYNSLTESNFACLSSYRERCCWCCGGCCFGYRRQASDGDVDADVDSDAGKRVLESIGDDDQQRAARHDYIIEDDGDANYEEIDQRHIETEPYYFTVDRAMAEHMLSERENGACLVRPFKATDVCIKYIVSICADRQFYHLFVRQIDGRQRYAIGQMKPQERVFPTPYAIIEFYEEHPLLCTNKERSQSVLLKPISCA</sequence>
<dbReference type="KEGG" id="dgr:6563773"/>
<name>B4JET3_DROGR</name>
<evidence type="ECO:0000259" key="2">
    <source>
        <dbReference type="PROSITE" id="PS50001"/>
    </source>
</evidence>
<dbReference type="SUPFAM" id="SSF55550">
    <property type="entry name" value="SH2 domain"/>
    <property type="match status" value="1"/>
</dbReference>
<dbReference type="InterPro" id="IPR000980">
    <property type="entry name" value="SH2"/>
</dbReference>
<accession>B4JET3</accession>
<dbReference type="PhylomeDB" id="B4JET3"/>
<evidence type="ECO:0000313" key="3">
    <source>
        <dbReference type="EMBL" id="EDV93214.1"/>
    </source>
</evidence>
<protein>
    <submittedName>
        <fullName evidence="3">GH19179</fullName>
    </submittedName>
</protein>
<dbReference type="PROSITE" id="PS50001">
    <property type="entry name" value="SH2"/>
    <property type="match status" value="1"/>
</dbReference>
<dbReference type="eggNOG" id="ENOG502SCFD">
    <property type="taxonomic scope" value="Eukaryota"/>
</dbReference>
<organism evidence="4">
    <name type="scientific">Drosophila grimshawi</name>
    <name type="common">Hawaiian fruit fly</name>
    <name type="synonym">Idiomyia grimshawi</name>
    <dbReference type="NCBI Taxonomy" id="7222"/>
    <lineage>
        <taxon>Eukaryota</taxon>
        <taxon>Metazoa</taxon>
        <taxon>Ecdysozoa</taxon>
        <taxon>Arthropoda</taxon>
        <taxon>Hexapoda</taxon>
        <taxon>Insecta</taxon>
        <taxon>Pterygota</taxon>
        <taxon>Neoptera</taxon>
        <taxon>Endopterygota</taxon>
        <taxon>Diptera</taxon>
        <taxon>Brachycera</taxon>
        <taxon>Muscomorpha</taxon>
        <taxon>Ephydroidea</taxon>
        <taxon>Drosophilidae</taxon>
        <taxon>Drosophila</taxon>
        <taxon>Hawaiian Drosophila</taxon>
    </lineage>
</organism>
<keyword evidence="1" id="KW-0727">SH2 domain</keyword>
<dbReference type="Gene3D" id="3.30.505.10">
    <property type="entry name" value="SH2 domain"/>
    <property type="match status" value="1"/>
</dbReference>
<dbReference type="FunCoup" id="B4JET3">
    <property type="interactions" value="3"/>
</dbReference>
<evidence type="ECO:0000256" key="1">
    <source>
        <dbReference type="PROSITE-ProRule" id="PRU00191"/>
    </source>
</evidence>
<dbReference type="SMART" id="SM00252">
    <property type="entry name" value="SH2"/>
    <property type="match status" value="1"/>
</dbReference>
<dbReference type="OrthoDB" id="10044490at2759"/>
<dbReference type="InParanoid" id="B4JET3"/>
<reference evidence="3 4" key="1">
    <citation type="journal article" date="2007" name="Nature">
        <title>Evolution of genes and genomes on the Drosophila phylogeny.</title>
        <authorList>
            <consortium name="Drosophila 12 Genomes Consortium"/>
            <person name="Clark A.G."/>
            <person name="Eisen M.B."/>
            <person name="Smith D.R."/>
            <person name="Bergman C.M."/>
            <person name="Oliver B."/>
            <person name="Markow T.A."/>
            <person name="Kaufman T.C."/>
            <person name="Kellis M."/>
            <person name="Gelbart W."/>
            <person name="Iyer V.N."/>
            <person name="Pollard D.A."/>
            <person name="Sackton T.B."/>
            <person name="Larracuente A.M."/>
            <person name="Singh N.D."/>
            <person name="Abad J.P."/>
            <person name="Abt D.N."/>
            <person name="Adryan B."/>
            <person name="Aguade M."/>
            <person name="Akashi H."/>
            <person name="Anderson W.W."/>
            <person name="Aquadro C.F."/>
            <person name="Ardell D.H."/>
            <person name="Arguello R."/>
            <person name="Artieri C.G."/>
            <person name="Barbash D.A."/>
            <person name="Barker D."/>
            <person name="Barsanti P."/>
            <person name="Batterham P."/>
            <person name="Batzoglou S."/>
            <person name="Begun D."/>
            <person name="Bhutkar A."/>
            <person name="Blanco E."/>
            <person name="Bosak S.A."/>
            <person name="Bradley R.K."/>
            <person name="Brand A.D."/>
            <person name="Brent M.R."/>
            <person name="Brooks A.N."/>
            <person name="Brown R.H."/>
            <person name="Butlin R.K."/>
            <person name="Caggese C."/>
            <person name="Calvi B.R."/>
            <person name="Bernardo de Carvalho A."/>
            <person name="Caspi A."/>
            <person name="Castrezana S."/>
            <person name="Celniker S.E."/>
            <person name="Chang J.L."/>
            <person name="Chapple C."/>
            <person name="Chatterji S."/>
            <person name="Chinwalla A."/>
            <person name="Civetta A."/>
            <person name="Clifton S.W."/>
            <person name="Comeron J.M."/>
            <person name="Costello J.C."/>
            <person name="Coyne J.A."/>
            <person name="Daub J."/>
            <person name="David R.G."/>
            <person name="Delcher A.L."/>
            <person name="Delehaunty K."/>
            <person name="Do C.B."/>
            <person name="Ebling H."/>
            <person name="Edwards K."/>
            <person name="Eickbush T."/>
            <person name="Evans J.D."/>
            <person name="Filipski A."/>
            <person name="Findeiss S."/>
            <person name="Freyhult E."/>
            <person name="Fulton L."/>
            <person name="Fulton R."/>
            <person name="Garcia A.C."/>
            <person name="Gardiner A."/>
            <person name="Garfield D.A."/>
            <person name="Garvin B.E."/>
            <person name="Gibson G."/>
            <person name="Gilbert D."/>
            <person name="Gnerre S."/>
            <person name="Godfrey J."/>
            <person name="Good R."/>
            <person name="Gotea V."/>
            <person name="Gravely B."/>
            <person name="Greenberg A.J."/>
            <person name="Griffiths-Jones S."/>
            <person name="Gross S."/>
            <person name="Guigo R."/>
            <person name="Gustafson E.A."/>
            <person name="Haerty W."/>
            <person name="Hahn M.W."/>
            <person name="Halligan D.L."/>
            <person name="Halpern A.L."/>
            <person name="Halter G.M."/>
            <person name="Han M.V."/>
            <person name="Heger A."/>
            <person name="Hillier L."/>
            <person name="Hinrichs A.S."/>
            <person name="Holmes I."/>
            <person name="Hoskins R.A."/>
            <person name="Hubisz M.J."/>
            <person name="Hultmark D."/>
            <person name="Huntley M.A."/>
            <person name="Jaffe D.B."/>
            <person name="Jagadeeshan S."/>
            <person name="Jeck W.R."/>
            <person name="Johnson J."/>
            <person name="Jones C.D."/>
            <person name="Jordan W.C."/>
            <person name="Karpen G.H."/>
            <person name="Kataoka E."/>
            <person name="Keightley P.D."/>
            <person name="Kheradpour P."/>
            <person name="Kirkness E.F."/>
            <person name="Koerich L.B."/>
            <person name="Kristiansen K."/>
            <person name="Kudrna D."/>
            <person name="Kulathinal R.J."/>
            <person name="Kumar S."/>
            <person name="Kwok R."/>
            <person name="Lander E."/>
            <person name="Langley C.H."/>
            <person name="Lapoint R."/>
            <person name="Lazzaro B.P."/>
            <person name="Lee S.J."/>
            <person name="Levesque L."/>
            <person name="Li R."/>
            <person name="Lin C.F."/>
            <person name="Lin M.F."/>
            <person name="Lindblad-Toh K."/>
            <person name="Llopart A."/>
            <person name="Long M."/>
            <person name="Low L."/>
            <person name="Lozovsky E."/>
            <person name="Lu J."/>
            <person name="Luo M."/>
            <person name="Machado C.A."/>
            <person name="Makalowski W."/>
            <person name="Marzo M."/>
            <person name="Matsuda M."/>
            <person name="Matzkin L."/>
            <person name="McAllister B."/>
            <person name="McBride C.S."/>
            <person name="McKernan B."/>
            <person name="McKernan K."/>
            <person name="Mendez-Lago M."/>
            <person name="Minx P."/>
            <person name="Mollenhauer M.U."/>
            <person name="Montooth K."/>
            <person name="Mount S.M."/>
            <person name="Mu X."/>
            <person name="Myers E."/>
            <person name="Negre B."/>
            <person name="Newfeld S."/>
            <person name="Nielsen R."/>
            <person name="Noor M.A."/>
            <person name="O'Grady P."/>
            <person name="Pachter L."/>
            <person name="Papaceit M."/>
            <person name="Parisi M.J."/>
            <person name="Parisi M."/>
            <person name="Parts L."/>
            <person name="Pedersen J.S."/>
            <person name="Pesole G."/>
            <person name="Phillippy A.M."/>
            <person name="Ponting C.P."/>
            <person name="Pop M."/>
            <person name="Porcelli D."/>
            <person name="Powell J.R."/>
            <person name="Prohaska S."/>
            <person name="Pruitt K."/>
            <person name="Puig M."/>
            <person name="Quesneville H."/>
            <person name="Ram K.R."/>
            <person name="Rand D."/>
            <person name="Rasmussen M.D."/>
            <person name="Reed L.K."/>
            <person name="Reenan R."/>
            <person name="Reily A."/>
            <person name="Remington K.A."/>
            <person name="Rieger T.T."/>
            <person name="Ritchie M.G."/>
            <person name="Robin C."/>
            <person name="Rogers Y.H."/>
            <person name="Rohde C."/>
            <person name="Rozas J."/>
            <person name="Rubenfield M.J."/>
            <person name="Ruiz A."/>
            <person name="Russo S."/>
            <person name="Salzberg S.L."/>
            <person name="Sanchez-Gracia A."/>
            <person name="Saranga D.J."/>
            <person name="Sato H."/>
            <person name="Schaeffer S.W."/>
            <person name="Schatz M.C."/>
            <person name="Schlenke T."/>
            <person name="Schwartz R."/>
            <person name="Segarra C."/>
            <person name="Singh R.S."/>
            <person name="Sirot L."/>
            <person name="Sirota M."/>
            <person name="Sisneros N.B."/>
            <person name="Smith C.D."/>
            <person name="Smith T.F."/>
            <person name="Spieth J."/>
            <person name="Stage D.E."/>
            <person name="Stark A."/>
            <person name="Stephan W."/>
            <person name="Strausberg R.L."/>
            <person name="Strempel S."/>
            <person name="Sturgill D."/>
            <person name="Sutton G."/>
            <person name="Sutton G.G."/>
            <person name="Tao W."/>
            <person name="Teichmann S."/>
            <person name="Tobari Y.N."/>
            <person name="Tomimura Y."/>
            <person name="Tsolas J.M."/>
            <person name="Valente V.L."/>
            <person name="Venter E."/>
            <person name="Venter J.C."/>
            <person name="Vicario S."/>
            <person name="Vieira F.G."/>
            <person name="Vilella A.J."/>
            <person name="Villasante A."/>
            <person name="Walenz B."/>
            <person name="Wang J."/>
            <person name="Wasserman M."/>
            <person name="Watts T."/>
            <person name="Wilson D."/>
            <person name="Wilson R.K."/>
            <person name="Wing R.A."/>
            <person name="Wolfner M.F."/>
            <person name="Wong A."/>
            <person name="Wong G.K."/>
            <person name="Wu C.I."/>
            <person name="Wu G."/>
            <person name="Yamamoto D."/>
            <person name="Yang H.P."/>
            <person name="Yang S.P."/>
            <person name="Yorke J.A."/>
            <person name="Yoshida K."/>
            <person name="Zdobnov E."/>
            <person name="Zhang P."/>
            <person name="Zhang Y."/>
            <person name="Zimin A.V."/>
            <person name="Baldwin J."/>
            <person name="Abdouelleil A."/>
            <person name="Abdulkadir J."/>
            <person name="Abebe A."/>
            <person name="Abera B."/>
            <person name="Abreu J."/>
            <person name="Acer S.C."/>
            <person name="Aftuck L."/>
            <person name="Alexander A."/>
            <person name="An P."/>
            <person name="Anderson E."/>
            <person name="Anderson S."/>
            <person name="Arachi H."/>
            <person name="Azer M."/>
            <person name="Bachantsang P."/>
            <person name="Barry A."/>
            <person name="Bayul T."/>
            <person name="Berlin A."/>
            <person name="Bessette D."/>
            <person name="Bloom T."/>
            <person name="Blye J."/>
            <person name="Boguslavskiy L."/>
            <person name="Bonnet C."/>
            <person name="Boukhgalter B."/>
            <person name="Bourzgui I."/>
            <person name="Brown A."/>
            <person name="Cahill P."/>
            <person name="Channer S."/>
            <person name="Cheshatsang Y."/>
            <person name="Chuda L."/>
            <person name="Citroen M."/>
            <person name="Collymore A."/>
            <person name="Cooke P."/>
            <person name="Costello M."/>
            <person name="D'Aco K."/>
            <person name="Daza R."/>
            <person name="De Haan G."/>
            <person name="DeGray S."/>
            <person name="DeMaso C."/>
            <person name="Dhargay N."/>
            <person name="Dooley K."/>
            <person name="Dooley E."/>
            <person name="Doricent M."/>
            <person name="Dorje P."/>
            <person name="Dorjee K."/>
            <person name="Dupes A."/>
            <person name="Elong R."/>
            <person name="Falk J."/>
            <person name="Farina A."/>
            <person name="Faro S."/>
            <person name="Ferguson D."/>
            <person name="Fisher S."/>
            <person name="Foley C.D."/>
            <person name="Franke A."/>
            <person name="Friedrich D."/>
            <person name="Gadbois L."/>
            <person name="Gearin G."/>
            <person name="Gearin C.R."/>
            <person name="Giannoukos G."/>
            <person name="Goode T."/>
            <person name="Graham J."/>
            <person name="Grandbois E."/>
            <person name="Grewal S."/>
            <person name="Gyaltsen K."/>
            <person name="Hafez N."/>
            <person name="Hagos B."/>
            <person name="Hall J."/>
            <person name="Henson C."/>
            <person name="Hollinger A."/>
            <person name="Honan T."/>
            <person name="Huard M.D."/>
            <person name="Hughes L."/>
            <person name="Hurhula B."/>
            <person name="Husby M.E."/>
            <person name="Kamat A."/>
            <person name="Kanga B."/>
            <person name="Kashin S."/>
            <person name="Khazanovich D."/>
            <person name="Kisner P."/>
            <person name="Lance K."/>
            <person name="Lara M."/>
            <person name="Lee W."/>
            <person name="Lennon N."/>
            <person name="Letendre F."/>
            <person name="LeVine R."/>
            <person name="Lipovsky A."/>
            <person name="Liu X."/>
            <person name="Liu J."/>
            <person name="Liu S."/>
            <person name="Lokyitsang T."/>
            <person name="Lokyitsang Y."/>
            <person name="Lubonja R."/>
            <person name="Lui A."/>
            <person name="MacDonald P."/>
            <person name="Magnisalis V."/>
            <person name="Maru K."/>
            <person name="Matthews C."/>
            <person name="McCusker W."/>
            <person name="McDonough S."/>
            <person name="Mehta T."/>
            <person name="Meldrim J."/>
            <person name="Meneus L."/>
            <person name="Mihai O."/>
            <person name="Mihalev A."/>
            <person name="Mihova T."/>
            <person name="Mittelman R."/>
            <person name="Mlenga V."/>
            <person name="Montmayeur A."/>
            <person name="Mulrain L."/>
            <person name="Navidi A."/>
            <person name="Naylor J."/>
            <person name="Negash T."/>
            <person name="Nguyen T."/>
            <person name="Nguyen N."/>
            <person name="Nicol R."/>
            <person name="Norbu C."/>
            <person name="Norbu N."/>
            <person name="Novod N."/>
            <person name="O'Neill B."/>
            <person name="Osman S."/>
            <person name="Markiewicz E."/>
            <person name="Oyono O.L."/>
            <person name="Patti C."/>
            <person name="Phunkhang P."/>
            <person name="Pierre F."/>
            <person name="Priest M."/>
            <person name="Raghuraman S."/>
            <person name="Rege F."/>
            <person name="Reyes R."/>
            <person name="Rise C."/>
            <person name="Rogov P."/>
            <person name="Ross K."/>
            <person name="Ryan E."/>
            <person name="Settipalli S."/>
            <person name="Shea T."/>
            <person name="Sherpa N."/>
            <person name="Shi L."/>
            <person name="Shih D."/>
            <person name="Sparrow T."/>
            <person name="Spaulding J."/>
            <person name="Stalker J."/>
            <person name="Stange-Thomann N."/>
            <person name="Stavropoulos S."/>
            <person name="Stone C."/>
            <person name="Strader C."/>
            <person name="Tesfaye S."/>
            <person name="Thomson T."/>
            <person name="Thoulutsang Y."/>
            <person name="Thoulutsang D."/>
            <person name="Topham K."/>
            <person name="Topping I."/>
            <person name="Tsamla T."/>
            <person name="Vassiliev H."/>
            <person name="Vo A."/>
            <person name="Wangchuk T."/>
            <person name="Wangdi T."/>
            <person name="Weiand M."/>
            <person name="Wilkinson J."/>
            <person name="Wilson A."/>
            <person name="Yadav S."/>
            <person name="Young G."/>
            <person name="Yu Q."/>
            <person name="Zembek L."/>
            <person name="Zhong D."/>
            <person name="Zimmer A."/>
            <person name="Zwirko Z."/>
            <person name="Jaffe D.B."/>
            <person name="Alvarez P."/>
            <person name="Brockman W."/>
            <person name="Butler J."/>
            <person name="Chin C."/>
            <person name="Gnerre S."/>
            <person name="Grabherr M."/>
            <person name="Kleber M."/>
            <person name="Mauceli E."/>
            <person name="MacCallum I."/>
        </authorList>
    </citation>
    <scope>NUCLEOTIDE SEQUENCE [LARGE SCALE GENOMIC DNA]</scope>
    <source>
        <strain evidence="4">Tucson 15287-2541.00</strain>
    </source>
</reference>